<reference evidence="4 6" key="1">
    <citation type="submission" date="2019-05" db="EMBL/GenBank/DDBJ databases">
        <title>Mumia sp. nov., isolated from the intestinal contents of plateau pika (Ochotona curzoniae) in the Qinghai-Tibet plateau of China.</title>
        <authorList>
            <person name="Tian Z."/>
        </authorList>
    </citation>
    <scope>NUCLEOTIDE SEQUENCE [LARGE SCALE GENOMIC DNA]</scope>
    <source>
        <strain evidence="6">527</strain>
        <strain evidence="4">Z527</strain>
    </source>
</reference>
<organism evidence="4 6">
    <name type="scientific">Mumia zhuanghuii</name>
    <dbReference type="NCBI Taxonomy" id="2585211"/>
    <lineage>
        <taxon>Bacteria</taxon>
        <taxon>Bacillati</taxon>
        <taxon>Actinomycetota</taxon>
        <taxon>Actinomycetes</taxon>
        <taxon>Propionibacteriales</taxon>
        <taxon>Nocardioidaceae</taxon>
        <taxon>Mumia</taxon>
    </lineage>
</organism>
<dbReference type="PANTHER" id="PTHR43877">
    <property type="entry name" value="AMINOALKYLPHOSPHONATE N-ACETYLTRANSFERASE-RELATED-RELATED"/>
    <property type="match status" value="1"/>
</dbReference>
<dbReference type="Gene3D" id="3.40.630.30">
    <property type="match status" value="1"/>
</dbReference>
<evidence type="ECO:0000313" key="4">
    <source>
        <dbReference type="EMBL" id="TNC28391.1"/>
    </source>
</evidence>
<name>A0A5C4M643_9ACTN</name>
<dbReference type="InterPro" id="IPR000182">
    <property type="entry name" value="GNAT_dom"/>
</dbReference>
<sequence length="184" mass="19890">MSTADTSVRVAWRADALAIATLQAAAWRERYGPVLPPELVAQIVPELFEEKWAASLDRPGDARNRVLVALEHSTVRGFAVTAPSTDDDADPVADGEVSELTVSPAHRRAGHGSRLLQACADTLRADRFLRATMWLDASDDAMRGFVAATGWAPDGAHREVDPVGDGVVRLKQVRLHTMLVGDDD</sequence>
<feature type="domain" description="N-acetyltransferase" evidence="3">
    <location>
        <begin position="6"/>
        <end position="174"/>
    </location>
</feature>
<evidence type="ECO:0000313" key="5">
    <source>
        <dbReference type="EMBL" id="TNC36487.1"/>
    </source>
</evidence>
<evidence type="ECO:0000256" key="1">
    <source>
        <dbReference type="ARBA" id="ARBA00022679"/>
    </source>
</evidence>
<dbReference type="CDD" id="cd04301">
    <property type="entry name" value="NAT_SF"/>
    <property type="match status" value="1"/>
</dbReference>
<dbReference type="SUPFAM" id="SSF55729">
    <property type="entry name" value="Acyl-CoA N-acyltransferases (Nat)"/>
    <property type="match status" value="1"/>
</dbReference>
<dbReference type="OrthoDB" id="5243635at2"/>
<accession>A0A5C4M643</accession>
<dbReference type="PROSITE" id="PS51186">
    <property type="entry name" value="GNAT"/>
    <property type="match status" value="1"/>
</dbReference>
<proteinExistence type="predicted"/>
<dbReference type="GO" id="GO:0016747">
    <property type="term" value="F:acyltransferase activity, transferring groups other than amino-acyl groups"/>
    <property type="evidence" value="ECO:0007669"/>
    <property type="project" value="InterPro"/>
</dbReference>
<dbReference type="Proteomes" id="UP000306740">
    <property type="component" value="Unassembled WGS sequence"/>
</dbReference>
<dbReference type="EMBL" id="VDFR01000136">
    <property type="protein sequence ID" value="TNC36487.1"/>
    <property type="molecule type" value="Genomic_DNA"/>
</dbReference>
<keyword evidence="1 4" id="KW-0808">Transferase</keyword>
<evidence type="ECO:0000259" key="3">
    <source>
        <dbReference type="PROSITE" id="PS51186"/>
    </source>
</evidence>
<gene>
    <name evidence="5" type="ORF">FHE65_26130</name>
    <name evidence="4" type="ORF">FHE65_33760</name>
</gene>
<evidence type="ECO:0000256" key="2">
    <source>
        <dbReference type="ARBA" id="ARBA00023315"/>
    </source>
</evidence>
<comment type="caution">
    <text evidence="4">The sequence shown here is derived from an EMBL/GenBank/DDBJ whole genome shotgun (WGS) entry which is preliminary data.</text>
</comment>
<evidence type="ECO:0000313" key="6">
    <source>
        <dbReference type="Proteomes" id="UP000306740"/>
    </source>
</evidence>
<protein>
    <submittedName>
        <fullName evidence="4">GNAT family N-acetyltransferase</fullName>
    </submittedName>
</protein>
<dbReference type="EMBL" id="VDFR01000234">
    <property type="protein sequence ID" value="TNC28391.1"/>
    <property type="molecule type" value="Genomic_DNA"/>
</dbReference>
<dbReference type="RefSeq" id="WP_139106889.1">
    <property type="nucleotide sequence ID" value="NZ_VDFR01000136.1"/>
</dbReference>
<dbReference type="InterPro" id="IPR050832">
    <property type="entry name" value="Bact_Acetyltransf"/>
</dbReference>
<dbReference type="AlphaFoldDB" id="A0A5C4M643"/>
<keyword evidence="2" id="KW-0012">Acyltransferase</keyword>
<dbReference type="Pfam" id="PF00583">
    <property type="entry name" value="Acetyltransf_1"/>
    <property type="match status" value="1"/>
</dbReference>
<dbReference type="InterPro" id="IPR016181">
    <property type="entry name" value="Acyl_CoA_acyltransferase"/>
</dbReference>